<dbReference type="Proteomes" id="UP001234178">
    <property type="component" value="Unassembled WGS sequence"/>
</dbReference>
<comment type="caution">
    <text evidence="1">The sequence shown here is derived from an EMBL/GenBank/DDBJ whole genome shotgun (WGS) entry which is preliminary data.</text>
</comment>
<proteinExistence type="predicted"/>
<dbReference type="EMBL" id="JAOYFB010000003">
    <property type="protein sequence ID" value="KAK4011190.1"/>
    <property type="molecule type" value="Genomic_DNA"/>
</dbReference>
<evidence type="ECO:0000313" key="1">
    <source>
        <dbReference type="EMBL" id="KAK4011190.1"/>
    </source>
</evidence>
<name>A0ABQ9ZE47_9CRUS</name>
<accession>A0ABQ9ZE47</accession>
<organism evidence="1 2">
    <name type="scientific">Daphnia magna</name>
    <dbReference type="NCBI Taxonomy" id="35525"/>
    <lineage>
        <taxon>Eukaryota</taxon>
        <taxon>Metazoa</taxon>
        <taxon>Ecdysozoa</taxon>
        <taxon>Arthropoda</taxon>
        <taxon>Crustacea</taxon>
        <taxon>Branchiopoda</taxon>
        <taxon>Diplostraca</taxon>
        <taxon>Cladocera</taxon>
        <taxon>Anomopoda</taxon>
        <taxon>Daphniidae</taxon>
        <taxon>Daphnia</taxon>
    </lineage>
</organism>
<reference evidence="1 2" key="1">
    <citation type="journal article" date="2023" name="Nucleic Acids Res.">
        <title>The hologenome of Daphnia magna reveals possible DNA methylation and microbiome-mediated evolution of the host genome.</title>
        <authorList>
            <person name="Chaturvedi A."/>
            <person name="Li X."/>
            <person name="Dhandapani V."/>
            <person name="Marshall H."/>
            <person name="Kissane S."/>
            <person name="Cuenca-Cambronero M."/>
            <person name="Asole G."/>
            <person name="Calvet F."/>
            <person name="Ruiz-Romero M."/>
            <person name="Marangio P."/>
            <person name="Guigo R."/>
            <person name="Rago D."/>
            <person name="Mirbahai L."/>
            <person name="Eastwood N."/>
            <person name="Colbourne J.K."/>
            <person name="Zhou J."/>
            <person name="Mallon E."/>
            <person name="Orsini L."/>
        </authorList>
    </citation>
    <scope>NUCLEOTIDE SEQUENCE [LARGE SCALE GENOMIC DNA]</scope>
    <source>
        <strain evidence="1">LRV0_1</strain>
    </source>
</reference>
<keyword evidence="2" id="KW-1185">Reference proteome</keyword>
<gene>
    <name evidence="1" type="ORF">OUZ56_020303</name>
</gene>
<evidence type="ECO:0000313" key="2">
    <source>
        <dbReference type="Proteomes" id="UP001234178"/>
    </source>
</evidence>
<protein>
    <submittedName>
        <fullName evidence="1">Uncharacterized protein</fullName>
    </submittedName>
</protein>
<sequence>MSCRIGPSPVVVAGAQQLQSICDQLEILPLDCSRVWRIECTGNKKVDGTQPPNDVLSNEGRLCCNLRLTVQGQF</sequence>